<dbReference type="PANTHER" id="PTHR43792">
    <property type="entry name" value="GNAT FAMILY, PUTATIVE (AFU_ORTHOLOGUE AFUA_3G00765)-RELATED-RELATED"/>
    <property type="match status" value="1"/>
</dbReference>
<dbReference type="Proteomes" id="UP000321933">
    <property type="component" value="Unassembled WGS sequence"/>
</dbReference>
<dbReference type="OrthoDB" id="9801656at2"/>
<dbReference type="AlphaFoldDB" id="A0A5C8ZL64"/>
<reference evidence="2 3" key="1">
    <citation type="submission" date="2019-08" db="EMBL/GenBank/DDBJ databases">
        <title>Parahaliea maris sp. nov., isolated from the surface seawater.</title>
        <authorList>
            <person name="Liu Y."/>
        </authorList>
    </citation>
    <scope>NUCLEOTIDE SEQUENCE [LARGE SCALE GENOMIC DNA]</scope>
    <source>
        <strain evidence="2 3">S2-26</strain>
    </source>
</reference>
<sequence>MTHHLETPRLLLRPPLPEDFPRFAEFCADPVTMEHLGGVQAEADAWRSFAGLLGAWQLLPAAMFSVIEKSSNQWIGRIGPWTPLHWPVREVGWGLLRSAEGQGYAYEAAVASVDYAFDVLGWDRVDHLIADANTRSQALAERLGSEPGEEVRMPGSLAKHQVRAWGQDRASWKARA</sequence>
<name>A0A5C8ZL64_9GAMM</name>
<dbReference type="PANTHER" id="PTHR43792:SF1">
    <property type="entry name" value="N-ACETYLTRANSFERASE DOMAIN-CONTAINING PROTEIN"/>
    <property type="match status" value="1"/>
</dbReference>
<evidence type="ECO:0000313" key="3">
    <source>
        <dbReference type="Proteomes" id="UP000321933"/>
    </source>
</evidence>
<dbReference type="InterPro" id="IPR051531">
    <property type="entry name" value="N-acetyltransferase"/>
</dbReference>
<gene>
    <name evidence="2" type="ORF">FVW59_18955</name>
</gene>
<dbReference type="Gene3D" id="3.40.630.30">
    <property type="match status" value="1"/>
</dbReference>
<keyword evidence="3" id="KW-1185">Reference proteome</keyword>
<evidence type="ECO:0000259" key="1">
    <source>
        <dbReference type="Pfam" id="PF13302"/>
    </source>
</evidence>
<dbReference type="GO" id="GO:0016747">
    <property type="term" value="F:acyltransferase activity, transferring groups other than amino-acyl groups"/>
    <property type="evidence" value="ECO:0007669"/>
    <property type="project" value="InterPro"/>
</dbReference>
<comment type="caution">
    <text evidence="2">The sequence shown here is derived from an EMBL/GenBank/DDBJ whole genome shotgun (WGS) entry which is preliminary data.</text>
</comment>
<keyword evidence="2" id="KW-0808">Transferase</keyword>
<dbReference type="InterPro" id="IPR016181">
    <property type="entry name" value="Acyl_CoA_acyltransferase"/>
</dbReference>
<dbReference type="SUPFAM" id="SSF55729">
    <property type="entry name" value="Acyl-CoA N-acyltransferases (Nat)"/>
    <property type="match status" value="1"/>
</dbReference>
<protein>
    <submittedName>
        <fullName evidence="2">GNAT family N-acetyltransferase</fullName>
    </submittedName>
</protein>
<accession>A0A5C8ZL64</accession>
<dbReference type="RefSeq" id="WP_148065954.1">
    <property type="nucleotide sequence ID" value="NZ_VRYZ01000010.1"/>
</dbReference>
<proteinExistence type="predicted"/>
<organism evidence="2 3">
    <name type="scientific">Parahaliea aestuarii</name>
    <dbReference type="NCBI Taxonomy" id="1852021"/>
    <lineage>
        <taxon>Bacteria</taxon>
        <taxon>Pseudomonadati</taxon>
        <taxon>Pseudomonadota</taxon>
        <taxon>Gammaproteobacteria</taxon>
        <taxon>Cellvibrionales</taxon>
        <taxon>Halieaceae</taxon>
        <taxon>Parahaliea</taxon>
    </lineage>
</organism>
<dbReference type="Pfam" id="PF13302">
    <property type="entry name" value="Acetyltransf_3"/>
    <property type="match status" value="1"/>
</dbReference>
<evidence type="ECO:0000313" key="2">
    <source>
        <dbReference type="EMBL" id="TXS89203.1"/>
    </source>
</evidence>
<dbReference type="InterPro" id="IPR000182">
    <property type="entry name" value="GNAT_dom"/>
</dbReference>
<dbReference type="EMBL" id="VRYZ01000010">
    <property type="protein sequence ID" value="TXS89203.1"/>
    <property type="molecule type" value="Genomic_DNA"/>
</dbReference>
<feature type="domain" description="N-acetyltransferase" evidence="1">
    <location>
        <begin position="9"/>
        <end position="144"/>
    </location>
</feature>